<keyword evidence="3" id="KW-1185">Reference proteome</keyword>
<accession>A0A3M7R5J6</accession>
<proteinExistence type="predicted"/>
<gene>
    <name evidence="2" type="ORF">BpHYR1_009427</name>
</gene>
<evidence type="ECO:0000256" key="1">
    <source>
        <dbReference type="SAM" id="Phobius"/>
    </source>
</evidence>
<reference evidence="2 3" key="1">
    <citation type="journal article" date="2018" name="Sci. Rep.">
        <title>Genomic signatures of local adaptation to the degree of environmental predictability in rotifers.</title>
        <authorList>
            <person name="Franch-Gras L."/>
            <person name="Hahn C."/>
            <person name="Garcia-Roger E.M."/>
            <person name="Carmona M.J."/>
            <person name="Serra M."/>
            <person name="Gomez A."/>
        </authorList>
    </citation>
    <scope>NUCLEOTIDE SEQUENCE [LARGE SCALE GENOMIC DNA]</scope>
    <source>
        <strain evidence="2">HYR1</strain>
    </source>
</reference>
<comment type="caution">
    <text evidence="2">The sequence shown here is derived from an EMBL/GenBank/DDBJ whole genome shotgun (WGS) entry which is preliminary data.</text>
</comment>
<feature type="transmembrane region" description="Helical" evidence="1">
    <location>
        <begin position="32"/>
        <end position="54"/>
    </location>
</feature>
<evidence type="ECO:0000313" key="3">
    <source>
        <dbReference type="Proteomes" id="UP000276133"/>
    </source>
</evidence>
<dbReference type="Proteomes" id="UP000276133">
    <property type="component" value="Unassembled WGS sequence"/>
</dbReference>
<dbReference type="EMBL" id="REGN01004167">
    <property type="protein sequence ID" value="RNA18816.1"/>
    <property type="molecule type" value="Genomic_DNA"/>
</dbReference>
<keyword evidence="1" id="KW-0472">Membrane</keyword>
<keyword evidence="1" id="KW-0812">Transmembrane</keyword>
<sequence>MLNLDHYYNLINYNINKRIRSNLRQLTGIVKIFQMFQILMLNYKIVFMFVSLLLNQEDKKATCLHKN</sequence>
<evidence type="ECO:0000313" key="2">
    <source>
        <dbReference type="EMBL" id="RNA18816.1"/>
    </source>
</evidence>
<name>A0A3M7R5J6_BRAPC</name>
<organism evidence="2 3">
    <name type="scientific">Brachionus plicatilis</name>
    <name type="common">Marine rotifer</name>
    <name type="synonym">Brachionus muelleri</name>
    <dbReference type="NCBI Taxonomy" id="10195"/>
    <lineage>
        <taxon>Eukaryota</taxon>
        <taxon>Metazoa</taxon>
        <taxon>Spiralia</taxon>
        <taxon>Gnathifera</taxon>
        <taxon>Rotifera</taxon>
        <taxon>Eurotatoria</taxon>
        <taxon>Monogononta</taxon>
        <taxon>Pseudotrocha</taxon>
        <taxon>Ploima</taxon>
        <taxon>Brachionidae</taxon>
        <taxon>Brachionus</taxon>
    </lineage>
</organism>
<keyword evidence="1" id="KW-1133">Transmembrane helix</keyword>
<protein>
    <submittedName>
        <fullName evidence="2">Uncharacterized protein</fullName>
    </submittedName>
</protein>
<dbReference type="AlphaFoldDB" id="A0A3M7R5J6"/>